<dbReference type="EMBL" id="JABWSX010000001">
    <property type="protein sequence ID" value="NVL06959.1"/>
    <property type="molecule type" value="Genomic_DNA"/>
</dbReference>
<evidence type="ECO:0000256" key="1">
    <source>
        <dbReference type="SAM" id="MobiDB-lite"/>
    </source>
</evidence>
<dbReference type="AlphaFoldDB" id="A0A974ACC1"/>
<evidence type="ECO:0000313" key="3">
    <source>
        <dbReference type="EMBL" id="NVL06959.1"/>
    </source>
</evidence>
<protein>
    <submittedName>
        <fullName evidence="3">Twin-arginine translocation signal domain-containing protein</fullName>
    </submittedName>
</protein>
<gene>
    <name evidence="3" type="ORF">HU230_14715</name>
</gene>
<dbReference type="NCBIfam" id="TIGR01409">
    <property type="entry name" value="TAT_signal_seq"/>
    <property type="match status" value="1"/>
</dbReference>
<evidence type="ECO:0000256" key="2">
    <source>
        <dbReference type="SAM" id="SignalP"/>
    </source>
</evidence>
<name>A0A974ACC1_9BRAD</name>
<accession>A0A974ACC1</accession>
<dbReference type="RefSeq" id="WP_176530677.1">
    <property type="nucleotide sequence ID" value="NZ_CP088022.1"/>
</dbReference>
<reference evidence="3" key="1">
    <citation type="submission" date="2020-06" db="EMBL/GenBank/DDBJ databases">
        <title>Whole Genome Sequence of Bradyrhizobium sp. Strain 66S1MB.</title>
        <authorList>
            <person name="Bromfield E."/>
            <person name="Cloutier S."/>
        </authorList>
    </citation>
    <scope>NUCLEOTIDE SEQUENCE</scope>
    <source>
        <strain evidence="3">66S1MB</strain>
    </source>
</reference>
<sequence>MERRDFLKMAFGVAAGVATFAATARAAPLAPLPLKGDARAPAGNDAHPAVTTGDEVGRLKPEEVRWHHGHRGWHHRRWHHRHWGWRHRHWRRHHWRHHHWRHHHWRRW</sequence>
<proteinExistence type="predicted"/>
<organism evidence="3">
    <name type="scientific">Bradyrhizobium quebecense</name>
    <dbReference type="NCBI Taxonomy" id="2748629"/>
    <lineage>
        <taxon>Bacteria</taxon>
        <taxon>Pseudomonadati</taxon>
        <taxon>Pseudomonadota</taxon>
        <taxon>Alphaproteobacteria</taxon>
        <taxon>Hyphomicrobiales</taxon>
        <taxon>Nitrobacteraceae</taxon>
        <taxon>Bradyrhizobium</taxon>
    </lineage>
</organism>
<comment type="caution">
    <text evidence="3">The sequence shown here is derived from an EMBL/GenBank/DDBJ whole genome shotgun (WGS) entry which is preliminary data.</text>
</comment>
<keyword evidence="2" id="KW-0732">Signal</keyword>
<feature type="signal peptide" evidence="2">
    <location>
        <begin position="1"/>
        <end position="26"/>
    </location>
</feature>
<dbReference type="InterPro" id="IPR019546">
    <property type="entry name" value="TAT_signal_bac_arc"/>
</dbReference>
<feature type="chain" id="PRO_5036995147" evidence="2">
    <location>
        <begin position="27"/>
        <end position="108"/>
    </location>
</feature>
<feature type="region of interest" description="Disordered" evidence="1">
    <location>
        <begin position="33"/>
        <end position="57"/>
    </location>
</feature>